<accession>A0A084EIA6</accession>
<dbReference type="EMBL" id="JGVR01000020">
    <property type="protein sequence ID" value="KEZ17698.1"/>
    <property type="molecule type" value="Genomic_DNA"/>
</dbReference>
<gene>
    <name evidence="1" type="ORF">CP98_03181</name>
</gene>
<organism evidence="1 2">
    <name type="scientific">Sphingobium yanoikuyae</name>
    <name type="common">Sphingomonas yanoikuyae</name>
    <dbReference type="NCBI Taxonomy" id="13690"/>
    <lineage>
        <taxon>Bacteria</taxon>
        <taxon>Pseudomonadati</taxon>
        <taxon>Pseudomonadota</taxon>
        <taxon>Alphaproteobacteria</taxon>
        <taxon>Sphingomonadales</taxon>
        <taxon>Sphingomonadaceae</taxon>
        <taxon>Sphingobium</taxon>
    </lineage>
</organism>
<dbReference type="AlphaFoldDB" id="A0A084EIA6"/>
<protein>
    <submittedName>
        <fullName evidence="1">Uncharacterized protein</fullName>
    </submittedName>
</protein>
<dbReference type="Proteomes" id="UP000028534">
    <property type="component" value="Unassembled WGS sequence"/>
</dbReference>
<sequence length="262" mass="30569">MGYHPETLVCSFPPFAFERGRWIKRAFFRLSPWVGFDIWHIDPEKPGTGNRRDDSCGWFDRTSGPYAGAVAEILNDKDIIQTIANTVDMEVFWRSAYLDDYPEERRGWYRVTPADALALTLMVGRRLEHSRYWAARRSASWWRKPFVRKRDMDGLLIDLALNPGDNLAPSKDGHRDYLKSFILLLAASMHRQIKPWWKHPRWHLHHWKVTFHLVRNLHRMRQRCATCQKRLGFGYCPTKSGGKLHHGDCLGKASAKVGGEVR</sequence>
<evidence type="ECO:0000313" key="1">
    <source>
        <dbReference type="EMBL" id="KEZ17698.1"/>
    </source>
</evidence>
<reference evidence="1 2" key="1">
    <citation type="submission" date="2014-03" db="EMBL/GenBank/DDBJ databases">
        <title>Genome sequence of Sphingobium yanoikuyae B1.</title>
        <authorList>
            <person name="Gan H.M."/>
            <person name="Gan H.Y."/>
            <person name="Savka M.A."/>
        </authorList>
    </citation>
    <scope>NUCLEOTIDE SEQUENCE [LARGE SCALE GENOMIC DNA]</scope>
    <source>
        <strain evidence="1 2">B1</strain>
    </source>
</reference>
<dbReference type="PATRIC" id="fig|13690.10.peg.3260"/>
<comment type="caution">
    <text evidence="1">The sequence shown here is derived from an EMBL/GenBank/DDBJ whole genome shotgun (WGS) entry which is preliminary data.</text>
</comment>
<dbReference type="RefSeq" id="WP_037520792.1">
    <property type="nucleotide sequence ID" value="NZ_JGVR01000020.1"/>
</dbReference>
<evidence type="ECO:0000313" key="2">
    <source>
        <dbReference type="Proteomes" id="UP000028534"/>
    </source>
</evidence>
<name>A0A084EIA6_SPHYA</name>
<proteinExistence type="predicted"/>